<dbReference type="SUPFAM" id="SSF69796">
    <property type="entry name" value="Thymidylate synthase-complementing protein Thy1"/>
    <property type="match status" value="1"/>
</dbReference>
<dbReference type="PROSITE" id="PS51331">
    <property type="entry name" value="THYX"/>
    <property type="match status" value="1"/>
</dbReference>
<accession>A0A069ASQ1</accession>
<feature type="binding site" evidence="7">
    <location>
        <position position="55"/>
    </location>
    <ligand>
        <name>FAD</name>
        <dbReference type="ChEBI" id="CHEBI:57692"/>
        <note>ligand shared between neighboring subunits</note>
    </ligand>
</feature>
<comment type="function">
    <text evidence="7">Catalyzes the reductive methylation of 2'-deoxyuridine-5'-monophosphate (dUMP) to 2'-deoxythymidine-5'-monophosphate (dTMP) while utilizing 5,10-methylenetetrahydrofolate (mTHF) as the methyl donor, and NADPH and FADH(2) as the reductant.</text>
</comment>
<feature type="binding site" evidence="7">
    <location>
        <begin position="181"/>
        <end position="183"/>
    </location>
    <ligand>
        <name>FAD</name>
        <dbReference type="ChEBI" id="CHEBI:57692"/>
        <note>ligand shared between neighboring subunits</note>
    </ligand>
</feature>
<dbReference type="EMBL" id="LK932409">
    <property type="protein sequence ID" value="CDS88969.1"/>
    <property type="molecule type" value="Genomic_DNA"/>
</dbReference>
<dbReference type="NCBIfam" id="TIGR02170">
    <property type="entry name" value="thyX"/>
    <property type="match status" value="1"/>
</dbReference>
<evidence type="ECO:0000256" key="1">
    <source>
        <dbReference type="ARBA" id="ARBA00022603"/>
    </source>
</evidence>
<evidence type="ECO:0000256" key="4">
    <source>
        <dbReference type="ARBA" id="ARBA00022727"/>
    </source>
</evidence>
<keyword evidence="2 7" id="KW-0285">Flavoprotein</keyword>
<evidence type="ECO:0000256" key="2">
    <source>
        <dbReference type="ARBA" id="ARBA00022630"/>
    </source>
</evidence>
<dbReference type="GeneID" id="66352551"/>
<feature type="binding site" description="in other chain" evidence="7">
    <location>
        <position position="165"/>
    </location>
    <ligand>
        <name>dUMP</name>
        <dbReference type="ChEBI" id="CHEBI:246422"/>
        <note>ligand shared between dimeric partners</note>
    </ligand>
</feature>
<dbReference type="InterPro" id="IPR036098">
    <property type="entry name" value="Thymidylate_synthase_ThyX_sf"/>
</dbReference>
<dbReference type="InterPro" id="IPR003669">
    <property type="entry name" value="Thymidylate_synthase_ThyX"/>
</dbReference>
<dbReference type="Proteomes" id="UP000879542">
    <property type="component" value="Unassembled WGS sequence"/>
</dbReference>
<dbReference type="PANTHER" id="PTHR34934">
    <property type="entry name" value="FLAVIN-DEPENDENT THYMIDYLATE SYNTHASE"/>
    <property type="match status" value="1"/>
</dbReference>
<dbReference type="GO" id="GO:0006235">
    <property type="term" value="P:dTTP biosynthetic process"/>
    <property type="evidence" value="ECO:0007669"/>
    <property type="project" value="UniProtKB-UniRule"/>
</dbReference>
<feature type="binding site" evidence="7">
    <location>
        <position position="187"/>
    </location>
    <ligand>
        <name>FAD</name>
        <dbReference type="ChEBI" id="CHEBI:57692"/>
        <note>ligand shared between neighboring subunits</note>
    </ligand>
</feature>
<dbReference type="CDD" id="cd20175">
    <property type="entry name" value="ThyX"/>
    <property type="match status" value="1"/>
</dbReference>
<dbReference type="FunFam" id="3.30.1360.170:FF:000004">
    <property type="entry name" value="Flavin-dependent thymidylate synthase"/>
    <property type="match status" value="1"/>
</dbReference>
<dbReference type="AlphaFoldDB" id="A0A069ASQ1"/>
<evidence type="ECO:0000313" key="16">
    <source>
        <dbReference type="Proteomes" id="UP000411588"/>
    </source>
</evidence>
<evidence type="ECO:0000313" key="11">
    <source>
        <dbReference type="EMBL" id="HBH1543185.1"/>
    </source>
</evidence>
<dbReference type="EMBL" id="LK932535">
    <property type="protein sequence ID" value="CDS90333.1"/>
    <property type="molecule type" value="Genomic_DNA"/>
</dbReference>
<feature type="binding site" evidence="7">
    <location>
        <begin position="76"/>
        <end position="79"/>
    </location>
    <ligand>
        <name>dUMP</name>
        <dbReference type="ChEBI" id="CHEBI:246422"/>
        <note>ligand shared between dimeric partners</note>
    </ligand>
</feature>
<evidence type="ECO:0000313" key="14">
    <source>
        <dbReference type="EMBL" id="VFD55672.1"/>
    </source>
</evidence>
<dbReference type="EMBL" id="CAADAT010000024">
    <property type="protein sequence ID" value="VFD55672.1"/>
    <property type="molecule type" value="Genomic_DNA"/>
</dbReference>
<comment type="catalytic activity">
    <reaction evidence="7">
        <text>dUMP + (6R)-5,10-methylene-5,6,7,8-tetrahydrofolate + NADPH + H(+) = dTMP + (6S)-5,6,7,8-tetrahydrofolate + NADP(+)</text>
        <dbReference type="Rhea" id="RHEA:29043"/>
        <dbReference type="ChEBI" id="CHEBI:15378"/>
        <dbReference type="ChEBI" id="CHEBI:15636"/>
        <dbReference type="ChEBI" id="CHEBI:57453"/>
        <dbReference type="ChEBI" id="CHEBI:57783"/>
        <dbReference type="ChEBI" id="CHEBI:58349"/>
        <dbReference type="ChEBI" id="CHEBI:63528"/>
        <dbReference type="ChEBI" id="CHEBI:246422"/>
        <dbReference type="EC" id="2.1.1.148"/>
    </reaction>
</comment>
<evidence type="ECO:0000256" key="7">
    <source>
        <dbReference type="HAMAP-Rule" id="MF_01408"/>
    </source>
</evidence>
<dbReference type="EC" id="2.1.1.148" evidence="7"/>
<feature type="binding site" evidence="7">
    <location>
        <position position="87"/>
    </location>
    <ligand>
        <name>FAD</name>
        <dbReference type="ChEBI" id="CHEBI:57692"/>
        <note>ligand shared between neighboring subunits</note>
    </ligand>
</feature>
<dbReference type="GO" id="GO:0050797">
    <property type="term" value="F:thymidylate synthase (FAD) activity"/>
    <property type="evidence" value="ECO:0007669"/>
    <property type="project" value="UniProtKB-UniRule"/>
</dbReference>
<dbReference type="GO" id="GO:0070402">
    <property type="term" value="F:NADPH binding"/>
    <property type="evidence" value="ECO:0007669"/>
    <property type="project" value="TreeGrafter"/>
</dbReference>
<evidence type="ECO:0000313" key="12">
    <source>
        <dbReference type="EMBL" id="HBH2621627.1"/>
    </source>
</evidence>
<organism evidence="10">
    <name type="scientific">Clostridioides difficile</name>
    <name type="common">Peptoclostridium difficile</name>
    <dbReference type="NCBI Taxonomy" id="1496"/>
    <lineage>
        <taxon>Bacteria</taxon>
        <taxon>Bacillati</taxon>
        <taxon>Bacillota</taxon>
        <taxon>Clostridia</taxon>
        <taxon>Peptostreptococcales</taxon>
        <taxon>Peptostreptococcaceae</taxon>
        <taxon>Clostridioides</taxon>
    </lineage>
</organism>
<evidence type="ECO:0000313" key="8">
    <source>
        <dbReference type="EMBL" id="CDS88969.1"/>
    </source>
</evidence>
<keyword evidence="5 7" id="KW-0274">FAD</keyword>
<feature type="binding site" evidence="7">
    <location>
        <begin position="79"/>
        <end position="81"/>
    </location>
    <ligand>
        <name>FAD</name>
        <dbReference type="ChEBI" id="CHEBI:57692"/>
        <note>ligand shared between neighboring subunits</note>
    </ligand>
</feature>
<dbReference type="KEGG" id="pdf:CD630DERM_00540"/>
<dbReference type="Proteomes" id="UP000346772">
    <property type="component" value="Unassembled WGS sequence"/>
</dbReference>
<sequence length="252" mass="29015">MKVKLISHTPEPEKVIAMAAKLCYSPVGTDEIEKDLTDESIEKFLNMLLSIGHGSILEHASFTFSIEGISRACSHQIVRHRIASFSQQSQRYVKLEQFEYIIPPEIEKIEKAKELFIDSMKKDQENYDKLVEILFENHYNDLIKNGKNEKTAKRQAEKKAIEDARYVFPNACETKMVFTINARSLFNFFEHRCCERAQWEIRNLAVEMLREVKKVAPILFKKTGPSCVNGSCPEGTMTCGDIVQVREKFKAL</sequence>
<reference evidence="15 16" key="3">
    <citation type="submission" date="2019-02" db="EMBL/GenBank/DDBJ databases">
        <authorList>
            <consortium name="Pathogen Informatics"/>
        </authorList>
    </citation>
    <scope>NUCLEOTIDE SEQUENCE [LARGE SCALE GENOMIC DNA]</scope>
    <source>
        <strain evidence="14 15">078GUE027</strain>
        <strain evidence="13">Clo34</strain>
        <strain evidence="16">clo34</strain>
    </source>
</reference>
<proteinExistence type="inferred from homology"/>
<dbReference type="EMBL" id="DAEQIJ010000023">
    <property type="protein sequence ID" value="HBH2621627.1"/>
    <property type="molecule type" value="Genomic_DNA"/>
</dbReference>
<dbReference type="GO" id="GO:0006231">
    <property type="term" value="P:dTMP biosynthetic process"/>
    <property type="evidence" value="ECO:0007669"/>
    <property type="project" value="UniProtKB-UniRule"/>
</dbReference>
<dbReference type="Proteomes" id="UP000878956">
    <property type="component" value="Unassembled WGS sequence"/>
</dbReference>
<dbReference type="GO" id="GO:0032259">
    <property type="term" value="P:methylation"/>
    <property type="evidence" value="ECO:0007669"/>
    <property type="project" value="UniProtKB-KW"/>
</dbReference>
<reference evidence="11" key="2">
    <citation type="journal article" date="2018" name="Genome Biol.">
        <title>SKESA: strategic k-mer extension for scrupulous assemblies.</title>
        <authorList>
            <person name="Souvorov A."/>
            <person name="Agarwala R."/>
            <person name="Lipman D.J."/>
        </authorList>
    </citation>
    <scope>NUCLEOTIDE SEQUENCE</scope>
    <source>
        <strain evidence="12">Clostridioides</strain>
        <strain evidence="11">HN1000</strain>
    </source>
</reference>
<dbReference type="GO" id="GO:0050660">
    <property type="term" value="F:flavin adenine dinucleotide binding"/>
    <property type="evidence" value="ECO:0007669"/>
    <property type="project" value="UniProtKB-UniRule"/>
</dbReference>
<feature type="active site" description="Involved in ionization of N3 of dUMP, leading to its activation" evidence="7">
    <location>
        <position position="192"/>
    </location>
</feature>
<comment type="subunit">
    <text evidence="7">Homotetramer.</text>
</comment>
<comment type="similarity">
    <text evidence="7">Belongs to the thymidylate synthase ThyX family.</text>
</comment>
<evidence type="ECO:0000256" key="6">
    <source>
        <dbReference type="ARBA" id="ARBA00022857"/>
    </source>
</evidence>
<gene>
    <name evidence="7 10" type="primary">thyX</name>
    <name evidence="10" type="ORF">BN1095_240036</name>
    <name evidence="9" type="ORF">BN1096_80035</name>
    <name evidence="8" type="ORF">BN1097_70036</name>
    <name evidence="11" type="ORF">KRM00_002707</name>
    <name evidence="12" type="ORF">KRQ00_003432</name>
    <name evidence="13" type="ORF">SAMEA1402399_03948</name>
    <name evidence="14" type="ORF">SAMEA1710456_03209</name>
</gene>
<dbReference type="Gene3D" id="3.30.1360.170">
    <property type="match status" value="1"/>
</dbReference>
<evidence type="ECO:0000256" key="3">
    <source>
        <dbReference type="ARBA" id="ARBA00022679"/>
    </source>
</evidence>
<reference evidence="11" key="4">
    <citation type="submission" date="2021-06" db="EMBL/GenBank/DDBJ databases">
        <authorList>
            <consortium name="NCBI Pathogen Detection Project"/>
        </authorList>
    </citation>
    <scope>NUCLEOTIDE SEQUENCE</scope>
    <source>
        <strain evidence="12">Clostridioides</strain>
        <strain evidence="11">HN1000</strain>
    </source>
</reference>
<dbReference type="EMBL" id="DAEPXK010000031">
    <property type="protein sequence ID" value="HBH1543185.1"/>
    <property type="molecule type" value="Genomic_DNA"/>
</dbReference>
<reference evidence="10" key="1">
    <citation type="submission" date="2014-07" db="EMBL/GenBank/DDBJ databases">
        <authorList>
            <person name="Monot Marc"/>
        </authorList>
    </citation>
    <scope>NUCLEOTIDE SEQUENCE</scope>
    <source>
        <strain evidence="10">7032989</strain>
        <strain evidence="8">7032994</strain>
    </source>
</reference>
<comment type="cofactor">
    <cofactor evidence="7">
        <name>FAD</name>
        <dbReference type="ChEBI" id="CHEBI:57692"/>
    </cofactor>
    <text evidence="7">Binds 4 FAD per tetramer. Each FAD binding site is formed by three monomers.</text>
</comment>
<keyword evidence="3 7" id="KW-0808">Transferase</keyword>
<evidence type="ECO:0000313" key="10">
    <source>
        <dbReference type="EMBL" id="CDT02655.1"/>
    </source>
</evidence>
<evidence type="ECO:0000313" key="9">
    <source>
        <dbReference type="EMBL" id="CDS90333.1"/>
    </source>
</evidence>
<dbReference type="PATRIC" id="fig|1496.1371.peg.3004"/>
<dbReference type="PANTHER" id="PTHR34934:SF1">
    <property type="entry name" value="FLAVIN-DEPENDENT THYMIDYLATE SYNTHASE"/>
    <property type="match status" value="1"/>
</dbReference>
<dbReference type="UniPathway" id="UPA00575"/>
<evidence type="ECO:0000256" key="5">
    <source>
        <dbReference type="ARBA" id="ARBA00022827"/>
    </source>
</evidence>
<keyword evidence="1 7" id="KW-0489">Methyltransferase</keyword>
<dbReference type="EMBL" id="LK932894">
    <property type="protein sequence ID" value="CDT02655.1"/>
    <property type="molecule type" value="Genomic_DNA"/>
</dbReference>
<dbReference type="EMBL" id="CAADAN010000023">
    <property type="protein sequence ID" value="VFD36347.1"/>
    <property type="molecule type" value="Genomic_DNA"/>
</dbReference>
<name>A0A069ASQ1_CLODI</name>
<dbReference type="HAMAP" id="MF_01408">
    <property type="entry name" value="ThyX"/>
    <property type="match status" value="1"/>
</dbReference>
<dbReference type="RefSeq" id="WP_003421197.1">
    <property type="nucleotide sequence ID" value="NZ_AP025558.1"/>
</dbReference>
<keyword evidence="4 7" id="KW-0545">Nucleotide biosynthesis</keyword>
<protein>
    <recommendedName>
        <fullName evidence="7">Flavin-dependent thymidylate synthase</fullName>
        <shortName evidence="7">FDTS</shortName>
        <ecNumber evidence="7">2.1.1.148</ecNumber>
    </recommendedName>
    <alternativeName>
        <fullName evidence="7">FAD-dependent thymidylate synthase</fullName>
    </alternativeName>
    <alternativeName>
        <fullName evidence="7">Thymidylate synthase ThyX</fullName>
        <shortName evidence="7">TS</shortName>
        <shortName evidence="7">TSase</shortName>
    </alternativeName>
</protein>
<feature type="binding site" evidence="7">
    <location>
        <position position="192"/>
    </location>
    <ligand>
        <name>dUMP</name>
        <dbReference type="ChEBI" id="CHEBI:246422"/>
        <note>ligand shared between dimeric partners</note>
    </ligand>
</feature>
<dbReference type="GO" id="GO:0004799">
    <property type="term" value="F:thymidylate synthase activity"/>
    <property type="evidence" value="ECO:0007669"/>
    <property type="project" value="TreeGrafter"/>
</dbReference>
<dbReference type="Pfam" id="PF02511">
    <property type="entry name" value="Thy1"/>
    <property type="match status" value="1"/>
</dbReference>
<comment type="pathway">
    <text evidence="7">Pyrimidine metabolism; dTTP biosynthesis.</text>
</comment>
<evidence type="ECO:0000313" key="13">
    <source>
        <dbReference type="EMBL" id="VFD36347.1"/>
    </source>
</evidence>
<evidence type="ECO:0000313" key="15">
    <source>
        <dbReference type="Proteomes" id="UP000346772"/>
    </source>
</evidence>
<keyword evidence="6 7" id="KW-0521">NADP</keyword>
<feature type="binding site" description="in other chain" evidence="7">
    <location>
        <begin position="87"/>
        <end position="91"/>
    </location>
    <ligand>
        <name>dUMP</name>
        <dbReference type="ChEBI" id="CHEBI:246422"/>
        <note>ligand shared between dimeric partners</note>
    </ligand>
</feature>
<dbReference type="Proteomes" id="UP000411588">
    <property type="component" value="Unassembled WGS sequence"/>
</dbReference>